<dbReference type="PROSITE" id="PS00086">
    <property type="entry name" value="CYTOCHROME_P450"/>
    <property type="match status" value="1"/>
</dbReference>
<accession>A0A480ATV3</accession>
<dbReference type="PANTHER" id="PTHR24286">
    <property type="entry name" value="CYTOCHROME P450 26"/>
    <property type="match status" value="1"/>
</dbReference>
<evidence type="ECO:0000256" key="2">
    <source>
        <dbReference type="ARBA" id="ARBA00010617"/>
    </source>
</evidence>
<evidence type="ECO:0000256" key="9">
    <source>
        <dbReference type="RuleBase" id="RU000461"/>
    </source>
</evidence>
<evidence type="ECO:0000256" key="3">
    <source>
        <dbReference type="ARBA" id="ARBA00022617"/>
    </source>
</evidence>
<keyword evidence="5 9" id="KW-0560">Oxidoreductase</keyword>
<dbReference type="GO" id="GO:0020037">
    <property type="term" value="F:heme binding"/>
    <property type="evidence" value="ECO:0007669"/>
    <property type="project" value="InterPro"/>
</dbReference>
<dbReference type="Gene3D" id="1.10.630.10">
    <property type="entry name" value="Cytochrome P450"/>
    <property type="match status" value="1"/>
</dbReference>
<dbReference type="GO" id="GO:0016705">
    <property type="term" value="F:oxidoreductase activity, acting on paired donors, with incorporation or reduction of molecular oxygen"/>
    <property type="evidence" value="ECO:0007669"/>
    <property type="project" value="InterPro"/>
</dbReference>
<dbReference type="SUPFAM" id="SSF48264">
    <property type="entry name" value="Cytochrome P450"/>
    <property type="match status" value="1"/>
</dbReference>
<keyword evidence="6 8" id="KW-0408">Iron</keyword>
<dbReference type="Pfam" id="PF00067">
    <property type="entry name" value="p450"/>
    <property type="match status" value="1"/>
</dbReference>
<feature type="binding site" description="axial binding residue" evidence="8">
    <location>
        <position position="384"/>
    </location>
    <ligand>
        <name>heme</name>
        <dbReference type="ChEBI" id="CHEBI:30413"/>
    </ligand>
    <ligandPart>
        <name>Fe</name>
        <dbReference type="ChEBI" id="CHEBI:18248"/>
    </ligandPart>
</feature>
<dbReference type="InterPro" id="IPR002403">
    <property type="entry name" value="Cyt_P450_E_grp-IV"/>
</dbReference>
<keyword evidence="4 8" id="KW-0479">Metal-binding</keyword>
<keyword evidence="3 8" id="KW-0349">Heme</keyword>
<dbReference type="PANTHER" id="PTHR24286:SF24">
    <property type="entry name" value="LANOSTEROL 14-ALPHA DEMETHYLASE"/>
    <property type="match status" value="1"/>
</dbReference>
<dbReference type="EMBL" id="BJCL01000013">
    <property type="protein sequence ID" value="GCL65129.1"/>
    <property type="molecule type" value="Genomic_DNA"/>
</dbReference>
<comment type="caution">
    <text evidence="10">The sequence shown here is derived from an EMBL/GenBank/DDBJ whole genome shotgun (WGS) entry which is preliminary data.</text>
</comment>
<sequence>MTALPYQAIPLVKGLPLVGNLPKFLRSPLDNARSLEVHGNVVRSRTFFETVTLLGPEANQFVLHDREGNFSSRGGWYYWIDAVFPGAIMAMDDPAHKHHRRIMQGAFKRSAMERYVADMGPVIADVLATWPDGGMKVFPQVKALTLNIAARVFMGMALGPEADRMNQAFIDTVEASLALIRKPVPPFGMWRGVRARRFLVDLMRSKLAEKLASEGPDLFSQLCHARGEDGERFSDDEVVNHMIFLMMAAHDTTTSTLTTLFYCLARDPAWQDRLRADAQALPHAQLQYADLPACERTEWAMKEALRLYPPLTSIPRKAAKDCSFGGFQIPKGTPVGISPIHTHHMPSIWTDPHRFDPERFGPGRAEHKRHAYAYLPFGGGAHLCIGQHFADMEVKSVLHQVLRQFRFSVPEGYRMPYQLVPIAKPRDGLPITLHRV</sequence>
<evidence type="ECO:0000313" key="10">
    <source>
        <dbReference type="EMBL" id="GCL65129.1"/>
    </source>
</evidence>
<proteinExistence type="inferred from homology"/>
<dbReference type="PRINTS" id="PR00465">
    <property type="entry name" value="EP450IV"/>
</dbReference>
<keyword evidence="11" id="KW-1185">Reference proteome</keyword>
<dbReference type="GO" id="GO:0016125">
    <property type="term" value="P:sterol metabolic process"/>
    <property type="evidence" value="ECO:0007669"/>
    <property type="project" value="TreeGrafter"/>
</dbReference>
<comment type="cofactor">
    <cofactor evidence="1 8">
        <name>heme</name>
        <dbReference type="ChEBI" id="CHEBI:30413"/>
    </cofactor>
</comment>
<dbReference type="AlphaFoldDB" id="A0A480ATV3"/>
<name>A0A480ATV3_9BURK</name>
<evidence type="ECO:0000256" key="4">
    <source>
        <dbReference type="ARBA" id="ARBA00022723"/>
    </source>
</evidence>
<dbReference type="InterPro" id="IPR017972">
    <property type="entry name" value="Cyt_P450_CS"/>
</dbReference>
<protein>
    <submittedName>
        <fullName evidence="10">Cytochrome P450</fullName>
    </submittedName>
</protein>
<dbReference type="RefSeq" id="WP_162520869.1">
    <property type="nucleotide sequence ID" value="NZ_BJCL01000013.1"/>
</dbReference>
<comment type="similarity">
    <text evidence="2 9">Belongs to the cytochrome P450 family.</text>
</comment>
<dbReference type="GO" id="GO:0004497">
    <property type="term" value="F:monooxygenase activity"/>
    <property type="evidence" value="ECO:0007669"/>
    <property type="project" value="UniProtKB-KW"/>
</dbReference>
<evidence type="ECO:0000256" key="8">
    <source>
        <dbReference type="PIRSR" id="PIRSR602403-1"/>
    </source>
</evidence>
<gene>
    <name evidence="10" type="ORF">AQPW35_42100</name>
</gene>
<evidence type="ECO:0000256" key="6">
    <source>
        <dbReference type="ARBA" id="ARBA00023004"/>
    </source>
</evidence>
<reference evidence="11" key="1">
    <citation type="submission" date="2019-03" db="EMBL/GenBank/DDBJ databases">
        <title>Aquabacterium pictum sp.nov., the first bacteriochlorophyll a-containing freshwater bacterium in the genus Aquabacterium of the class Betaproteobacteria.</title>
        <authorList>
            <person name="Hirose S."/>
            <person name="Tank M."/>
            <person name="Hara E."/>
            <person name="Tamaki H."/>
            <person name="Takaichi S."/>
            <person name="Haruta S."/>
            <person name="Hanada S."/>
        </authorList>
    </citation>
    <scope>NUCLEOTIDE SEQUENCE [LARGE SCALE GENOMIC DNA]</scope>
    <source>
        <strain evidence="11">W35</strain>
    </source>
</reference>
<dbReference type="GO" id="GO:0005506">
    <property type="term" value="F:iron ion binding"/>
    <property type="evidence" value="ECO:0007669"/>
    <property type="project" value="InterPro"/>
</dbReference>
<evidence type="ECO:0000256" key="1">
    <source>
        <dbReference type="ARBA" id="ARBA00001971"/>
    </source>
</evidence>
<dbReference type="PRINTS" id="PR00385">
    <property type="entry name" value="P450"/>
</dbReference>
<dbReference type="Proteomes" id="UP000301751">
    <property type="component" value="Unassembled WGS sequence"/>
</dbReference>
<dbReference type="InterPro" id="IPR036396">
    <property type="entry name" value="Cyt_P450_sf"/>
</dbReference>
<keyword evidence="7 9" id="KW-0503">Monooxygenase</keyword>
<evidence type="ECO:0000256" key="7">
    <source>
        <dbReference type="ARBA" id="ARBA00023033"/>
    </source>
</evidence>
<evidence type="ECO:0000313" key="11">
    <source>
        <dbReference type="Proteomes" id="UP000301751"/>
    </source>
</evidence>
<organism evidence="10 11">
    <name type="scientific">Pseudaquabacterium pictum</name>
    <dbReference type="NCBI Taxonomy" id="2315236"/>
    <lineage>
        <taxon>Bacteria</taxon>
        <taxon>Pseudomonadati</taxon>
        <taxon>Pseudomonadota</taxon>
        <taxon>Betaproteobacteria</taxon>
        <taxon>Burkholderiales</taxon>
        <taxon>Sphaerotilaceae</taxon>
        <taxon>Pseudaquabacterium</taxon>
    </lineage>
</organism>
<evidence type="ECO:0000256" key="5">
    <source>
        <dbReference type="ARBA" id="ARBA00023002"/>
    </source>
</evidence>
<dbReference type="InterPro" id="IPR001128">
    <property type="entry name" value="Cyt_P450"/>
</dbReference>